<evidence type="ECO:0000256" key="3">
    <source>
        <dbReference type="ARBA" id="ARBA00022989"/>
    </source>
</evidence>
<dbReference type="InterPro" id="IPR000292">
    <property type="entry name" value="For/NO2_transpt"/>
</dbReference>
<comment type="similarity">
    <text evidence="5">Belongs to the FNT transporter (TC 1.A.16) family.</text>
</comment>
<keyword evidence="3 6" id="KW-1133">Transmembrane helix</keyword>
<dbReference type="PROSITE" id="PS01005">
    <property type="entry name" value="FORMATE_NITRITE_TP_1"/>
    <property type="match status" value="1"/>
</dbReference>
<feature type="transmembrane region" description="Helical" evidence="6">
    <location>
        <begin position="184"/>
        <end position="206"/>
    </location>
</feature>
<reference evidence="7" key="1">
    <citation type="submission" date="2019-08" db="EMBL/GenBank/DDBJ databases">
        <authorList>
            <person name="Kucharzyk K."/>
            <person name="Murdoch R.W."/>
            <person name="Higgins S."/>
            <person name="Loffler F."/>
        </authorList>
    </citation>
    <scope>NUCLEOTIDE SEQUENCE</scope>
</reference>
<accession>A0A644Y1L2</accession>
<dbReference type="GO" id="GO:0005886">
    <property type="term" value="C:plasma membrane"/>
    <property type="evidence" value="ECO:0007669"/>
    <property type="project" value="TreeGrafter"/>
</dbReference>
<feature type="transmembrane region" description="Helical" evidence="6">
    <location>
        <begin position="26"/>
        <end position="51"/>
    </location>
</feature>
<evidence type="ECO:0000256" key="5">
    <source>
        <dbReference type="ARBA" id="ARBA00049660"/>
    </source>
</evidence>
<evidence type="ECO:0000256" key="1">
    <source>
        <dbReference type="ARBA" id="ARBA00004141"/>
    </source>
</evidence>
<dbReference type="PANTHER" id="PTHR30520">
    <property type="entry name" value="FORMATE TRANSPORTER-RELATED"/>
    <property type="match status" value="1"/>
</dbReference>
<proteinExistence type="inferred from homology"/>
<feature type="transmembrane region" description="Helical" evidence="6">
    <location>
        <begin position="63"/>
        <end position="85"/>
    </location>
</feature>
<comment type="subcellular location">
    <subcellularLocation>
        <location evidence="1">Membrane</location>
        <topology evidence="1">Multi-pass membrane protein</topology>
    </subcellularLocation>
</comment>
<comment type="caution">
    <text evidence="7">The sequence shown here is derived from an EMBL/GenBank/DDBJ whole genome shotgun (WGS) entry which is preliminary data.</text>
</comment>
<sequence length="272" mass="27771">MLSPAEFVESYAGIGERKAGAGILRLLLSGILAGFAIGVGGAVTTAATFAIENASAAKIIGGVLFPLGLIMVLVTGAELFTGNCLMTISLLERRIRLKGMLRNLSVVYLGNFLGALLLAWAIISFSGPGMASGLVLKTVSTAAAKCALPFGRALGLGVLCNILVSAAVMMALCAGDIIGRAAGAFGPVCCFVICGFEHCVANMYFIPAGLFARTLPDCGQLAAEAGIDISALTWGNFLLHNLVPVTIGNLIGGCGLAALIWATHRKAAVGRT</sequence>
<name>A0A644Y1L2_9ZZZZ</name>
<evidence type="ECO:0000256" key="4">
    <source>
        <dbReference type="ARBA" id="ARBA00023136"/>
    </source>
</evidence>
<evidence type="ECO:0000256" key="6">
    <source>
        <dbReference type="SAM" id="Phobius"/>
    </source>
</evidence>
<dbReference type="Gene3D" id="1.20.1080.10">
    <property type="entry name" value="Glycerol uptake facilitator protein"/>
    <property type="match status" value="1"/>
</dbReference>
<evidence type="ECO:0000313" key="7">
    <source>
        <dbReference type="EMBL" id="MPM21908.1"/>
    </source>
</evidence>
<dbReference type="PANTHER" id="PTHR30520:SF6">
    <property type="entry name" value="FORMATE_NITRATE FAMILY TRANSPORTER (EUROFUNG)"/>
    <property type="match status" value="1"/>
</dbReference>
<feature type="transmembrane region" description="Helical" evidence="6">
    <location>
        <begin position="150"/>
        <end position="172"/>
    </location>
</feature>
<feature type="transmembrane region" description="Helical" evidence="6">
    <location>
        <begin position="242"/>
        <end position="262"/>
    </location>
</feature>
<dbReference type="Pfam" id="PF01226">
    <property type="entry name" value="Form_Nir_trans"/>
    <property type="match status" value="1"/>
</dbReference>
<gene>
    <name evidence="7" type="primary">focA_9</name>
    <name evidence="7" type="ORF">SDC9_68358</name>
</gene>
<dbReference type="GO" id="GO:0015499">
    <property type="term" value="F:formate transmembrane transporter activity"/>
    <property type="evidence" value="ECO:0007669"/>
    <property type="project" value="TreeGrafter"/>
</dbReference>
<keyword evidence="2 6" id="KW-0812">Transmembrane</keyword>
<dbReference type="EMBL" id="VSSQ01003693">
    <property type="protein sequence ID" value="MPM21908.1"/>
    <property type="molecule type" value="Genomic_DNA"/>
</dbReference>
<dbReference type="InterPro" id="IPR024002">
    <property type="entry name" value="For/NO2_transpt_CS"/>
</dbReference>
<feature type="transmembrane region" description="Helical" evidence="6">
    <location>
        <begin position="106"/>
        <end position="130"/>
    </location>
</feature>
<protein>
    <submittedName>
        <fullName evidence="7">Putative formate transporter 1</fullName>
    </submittedName>
</protein>
<keyword evidence="4 6" id="KW-0472">Membrane</keyword>
<organism evidence="7">
    <name type="scientific">bioreactor metagenome</name>
    <dbReference type="NCBI Taxonomy" id="1076179"/>
    <lineage>
        <taxon>unclassified sequences</taxon>
        <taxon>metagenomes</taxon>
        <taxon>ecological metagenomes</taxon>
    </lineage>
</organism>
<evidence type="ECO:0000256" key="2">
    <source>
        <dbReference type="ARBA" id="ARBA00022692"/>
    </source>
</evidence>
<dbReference type="InterPro" id="IPR023271">
    <property type="entry name" value="Aquaporin-like"/>
</dbReference>
<dbReference type="AlphaFoldDB" id="A0A644Y1L2"/>